<keyword evidence="1" id="KW-0812">Transmembrane</keyword>
<protein>
    <recommendedName>
        <fullName evidence="4">MFS transporter</fullName>
    </recommendedName>
</protein>
<feature type="transmembrane region" description="Helical" evidence="1">
    <location>
        <begin position="104"/>
        <end position="123"/>
    </location>
</feature>
<organism evidence="2 3">
    <name type="scientific">Thermocrispum agreste</name>
    <dbReference type="NCBI Taxonomy" id="37925"/>
    <lineage>
        <taxon>Bacteria</taxon>
        <taxon>Bacillati</taxon>
        <taxon>Actinomycetota</taxon>
        <taxon>Actinomycetes</taxon>
        <taxon>Pseudonocardiales</taxon>
        <taxon>Pseudonocardiaceae</taxon>
        <taxon>Thermocrispum</taxon>
    </lineage>
</organism>
<evidence type="ECO:0000313" key="3">
    <source>
        <dbReference type="Proteomes" id="UP000249324"/>
    </source>
</evidence>
<accession>A0ABD6FGR0</accession>
<dbReference type="EMBL" id="QGUI02000100">
    <property type="protein sequence ID" value="MFO7192450.1"/>
    <property type="molecule type" value="Genomic_DNA"/>
</dbReference>
<dbReference type="Proteomes" id="UP000249324">
    <property type="component" value="Unassembled WGS sequence"/>
</dbReference>
<keyword evidence="1" id="KW-1133">Transmembrane helix</keyword>
<gene>
    <name evidence="2" type="ORF">DIU77_009445</name>
</gene>
<comment type="caution">
    <text evidence="2">The sequence shown here is derived from an EMBL/GenBank/DDBJ whole genome shotgun (WGS) entry which is preliminary data.</text>
</comment>
<dbReference type="AlphaFoldDB" id="A0ABD6FGR0"/>
<keyword evidence="1" id="KW-0472">Membrane</keyword>
<feature type="transmembrane region" description="Helical" evidence="1">
    <location>
        <begin position="71"/>
        <end position="92"/>
    </location>
</feature>
<sequence length="184" mass="19142">MSSRPRVHPDVRIARGCLLAVTSAVLSVTAHTVADGALPPLSVALVIAGLTGWTSTALVDRTKGTRSGRLIGVLVTLAAAQLITHGLLTLLAHPQPTGGTPIDGWAMLAAHASATVIMAVLITGAERGLLAVLAGLRRILPVIVTFGPPRVRAVRCPAAPTIPATYTEILLRRVHSRRGPPHRS</sequence>
<feature type="transmembrane region" description="Helical" evidence="1">
    <location>
        <begin position="40"/>
        <end position="59"/>
    </location>
</feature>
<name>A0ABD6FGR0_9PSEU</name>
<evidence type="ECO:0008006" key="4">
    <source>
        <dbReference type="Google" id="ProtNLM"/>
    </source>
</evidence>
<reference evidence="2 3" key="1">
    <citation type="journal article" date="2021" name="BMC Genomics">
        <title>Genome-resolved metagenome and metatranscriptome analyses of thermophilic composting reveal key bacterial players and their metabolic interactions.</title>
        <authorList>
            <person name="Braga L.P.P."/>
            <person name="Pereira R.V."/>
            <person name="Martins L.F."/>
            <person name="Moura L.M.S."/>
            <person name="Sanchez F.B."/>
            <person name="Patane J.S.L."/>
            <person name="da Silva A.M."/>
            <person name="Setubal J.C."/>
        </authorList>
    </citation>
    <scope>NUCLEOTIDE SEQUENCE [LARGE SCALE GENOMIC DNA]</scope>
    <source>
        <strain evidence="2">ZC4RG45</strain>
    </source>
</reference>
<evidence type="ECO:0000313" key="2">
    <source>
        <dbReference type="EMBL" id="MFO7192450.1"/>
    </source>
</evidence>
<evidence type="ECO:0000256" key="1">
    <source>
        <dbReference type="SAM" id="Phobius"/>
    </source>
</evidence>
<proteinExistence type="predicted"/>